<dbReference type="EMBL" id="OC002052">
    <property type="protein sequence ID" value="CAD7261187.1"/>
    <property type="molecule type" value="Genomic_DNA"/>
</dbReference>
<evidence type="ECO:0000256" key="1">
    <source>
        <dbReference type="SAM" id="MobiDB-lite"/>
    </source>
</evidence>
<reference evidence="2" key="1">
    <citation type="submission" date="2020-11" db="EMBL/GenBank/DDBJ databases">
        <authorList>
            <person name="Tran Van P."/>
        </authorList>
    </citation>
    <scope>NUCLEOTIDE SEQUENCE</scope>
</reference>
<organism evidence="2">
    <name type="scientific">Timema shepardi</name>
    <name type="common">Walking stick</name>
    <dbReference type="NCBI Taxonomy" id="629360"/>
    <lineage>
        <taxon>Eukaryota</taxon>
        <taxon>Metazoa</taxon>
        <taxon>Ecdysozoa</taxon>
        <taxon>Arthropoda</taxon>
        <taxon>Hexapoda</taxon>
        <taxon>Insecta</taxon>
        <taxon>Pterygota</taxon>
        <taxon>Neoptera</taxon>
        <taxon>Polyneoptera</taxon>
        <taxon>Phasmatodea</taxon>
        <taxon>Timematodea</taxon>
        <taxon>Timematoidea</taxon>
        <taxon>Timematidae</taxon>
        <taxon>Timema</taxon>
    </lineage>
</organism>
<dbReference type="AlphaFoldDB" id="A0A7R9AWJ3"/>
<sequence length="241" mass="26308">MTLGVAAQPVDPNSLDQLLGSIRFGGGPFGQHSVGGADIYPTGGSLVSSTHDVADVLRPVPGILSPAPLYGDENAPPSVWTDLDAIDRLICKYSLQCNWRQEMEGRFFHHRWLLVSLTTVREHRQRAWETVLEPLWRQETLLQGAASKYLHEPKLCVVQTCCKACVHIDANDHHCTEYGGDRTRIFKTVKLTPAKTPLPGAMTSISVLVLSGRHTATRVAKEEGPQGGGTIYHTLPPTAIA</sequence>
<gene>
    <name evidence="2" type="ORF">TSIB3V08_LOCUS5333</name>
</gene>
<feature type="region of interest" description="Disordered" evidence="1">
    <location>
        <begin position="221"/>
        <end position="241"/>
    </location>
</feature>
<name>A0A7R9AWJ3_TIMSH</name>
<protein>
    <submittedName>
        <fullName evidence="2">Uncharacterized protein</fullName>
    </submittedName>
</protein>
<accession>A0A7R9AWJ3</accession>
<evidence type="ECO:0000313" key="2">
    <source>
        <dbReference type="EMBL" id="CAD7261187.1"/>
    </source>
</evidence>
<proteinExistence type="predicted"/>